<dbReference type="RefSeq" id="WP_123609481.1">
    <property type="nucleotide sequence ID" value="NZ_RJVG01000005.1"/>
</dbReference>
<dbReference type="OrthoDB" id="6905277at2"/>
<organism evidence="1 2">
    <name type="scientific">Mobilisporobacter senegalensis</name>
    <dbReference type="NCBI Taxonomy" id="1329262"/>
    <lineage>
        <taxon>Bacteria</taxon>
        <taxon>Bacillati</taxon>
        <taxon>Bacillota</taxon>
        <taxon>Clostridia</taxon>
        <taxon>Lachnospirales</taxon>
        <taxon>Lachnospiraceae</taxon>
        <taxon>Mobilisporobacter</taxon>
    </lineage>
</organism>
<sequence>MNLYGNEIPNILIKICEKEEYAKDVKNGKIYMKESGYFRKLEENHRGDIYDGKMPIHGNLDIKIGLKNGRIKSFKQDFPDLVIKEIDAGMVNDDKFPIYCTTILNENITEYISDKEFNFKNEFIEEMKNFGRYAVVFNADELIHKSSKYLVENKLATRGETACILSTINYCDIHNKYTIKDTAYIQNLIQFYNKDLSYKWQNECRLIILNNRLIPSDKDHFIMQIGELETAVIIPIDELNSLEL</sequence>
<gene>
    <name evidence="1" type="ORF">EDD66_105251</name>
</gene>
<protein>
    <submittedName>
        <fullName evidence="1">Uncharacterized protein</fullName>
    </submittedName>
</protein>
<dbReference type="AlphaFoldDB" id="A0A3N1XNP6"/>
<name>A0A3N1XNP6_9FIRM</name>
<proteinExistence type="predicted"/>
<dbReference type="Proteomes" id="UP000273083">
    <property type="component" value="Unassembled WGS sequence"/>
</dbReference>
<reference evidence="1 2" key="1">
    <citation type="submission" date="2018-11" db="EMBL/GenBank/DDBJ databases">
        <title>Genomic Encyclopedia of Type Strains, Phase IV (KMG-IV): sequencing the most valuable type-strain genomes for metagenomic binning, comparative biology and taxonomic classification.</title>
        <authorList>
            <person name="Goeker M."/>
        </authorList>
    </citation>
    <scope>NUCLEOTIDE SEQUENCE [LARGE SCALE GENOMIC DNA]</scope>
    <source>
        <strain evidence="1 2">DSM 26537</strain>
    </source>
</reference>
<dbReference type="EMBL" id="RJVG01000005">
    <property type="protein sequence ID" value="ROR28310.1"/>
    <property type="molecule type" value="Genomic_DNA"/>
</dbReference>
<comment type="caution">
    <text evidence="1">The sequence shown here is derived from an EMBL/GenBank/DDBJ whole genome shotgun (WGS) entry which is preliminary data.</text>
</comment>
<evidence type="ECO:0000313" key="2">
    <source>
        <dbReference type="Proteomes" id="UP000273083"/>
    </source>
</evidence>
<evidence type="ECO:0000313" key="1">
    <source>
        <dbReference type="EMBL" id="ROR28310.1"/>
    </source>
</evidence>
<keyword evidence="2" id="KW-1185">Reference proteome</keyword>
<accession>A0A3N1XNP6</accession>